<evidence type="ECO:0000256" key="2">
    <source>
        <dbReference type="ARBA" id="ARBA00023242"/>
    </source>
</evidence>
<comment type="caution">
    <text evidence="5">The sequence shown here is derived from an EMBL/GenBank/DDBJ whole genome shotgun (WGS) entry which is preliminary data.</text>
</comment>
<dbReference type="InterPro" id="IPR050797">
    <property type="entry name" value="Carb_Metab_Trans_Reg"/>
</dbReference>
<dbReference type="CDD" id="cd12148">
    <property type="entry name" value="fungal_TF_MHR"/>
    <property type="match status" value="1"/>
</dbReference>
<proteinExistence type="predicted"/>
<gene>
    <name evidence="5" type="ORF">BJ322DRAFT_1092173</name>
</gene>
<dbReference type="EMBL" id="WIUZ02000022">
    <property type="protein sequence ID" value="KAF9778714.1"/>
    <property type="molecule type" value="Genomic_DNA"/>
</dbReference>
<dbReference type="PANTHER" id="PTHR31668">
    <property type="entry name" value="GLUCOSE TRANSPORT TRANSCRIPTION REGULATOR RGT1-RELATED-RELATED"/>
    <property type="match status" value="1"/>
</dbReference>
<dbReference type="Proteomes" id="UP000736335">
    <property type="component" value="Unassembled WGS sequence"/>
</dbReference>
<dbReference type="InterPro" id="IPR001138">
    <property type="entry name" value="Zn2Cys6_DnaBD"/>
</dbReference>
<dbReference type="GO" id="GO:0008270">
    <property type="term" value="F:zinc ion binding"/>
    <property type="evidence" value="ECO:0007669"/>
    <property type="project" value="InterPro"/>
</dbReference>
<keyword evidence="2" id="KW-0539">Nucleus</keyword>
<dbReference type="Pfam" id="PF00172">
    <property type="entry name" value="Zn_clus"/>
    <property type="match status" value="1"/>
</dbReference>
<dbReference type="SMART" id="SM00066">
    <property type="entry name" value="GAL4"/>
    <property type="match status" value="1"/>
</dbReference>
<reference evidence="5" key="1">
    <citation type="journal article" date="2020" name="Nat. Commun.">
        <title>Large-scale genome sequencing of mycorrhizal fungi provides insights into the early evolution of symbiotic traits.</title>
        <authorList>
            <person name="Miyauchi S."/>
            <person name="Kiss E."/>
            <person name="Kuo A."/>
            <person name="Drula E."/>
            <person name="Kohler A."/>
            <person name="Sanchez-Garcia M."/>
            <person name="Morin E."/>
            <person name="Andreopoulos B."/>
            <person name="Barry K.W."/>
            <person name="Bonito G."/>
            <person name="Buee M."/>
            <person name="Carver A."/>
            <person name="Chen C."/>
            <person name="Cichocki N."/>
            <person name="Clum A."/>
            <person name="Culley D."/>
            <person name="Crous P.W."/>
            <person name="Fauchery L."/>
            <person name="Girlanda M."/>
            <person name="Hayes R.D."/>
            <person name="Keri Z."/>
            <person name="LaButti K."/>
            <person name="Lipzen A."/>
            <person name="Lombard V."/>
            <person name="Magnuson J."/>
            <person name="Maillard F."/>
            <person name="Murat C."/>
            <person name="Nolan M."/>
            <person name="Ohm R.A."/>
            <person name="Pangilinan J."/>
            <person name="Pereira M.F."/>
            <person name="Perotto S."/>
            <person name="Peter M."/>
            <person name="Pfister S."/>
            <person name="Riley R."/>
            <person name="Sitrit Y."/>
            <person name="Stielow J.B."/>
            <person name="Szollosi G."/>
            <person name="Zifcakova L."/>
            <person name="Stursova M."/>
            <person name="Spatafora J.W."/>
            <person name="Tedersoo L."/>
            <person name="Vaario L.M."/>
            <person name="Yamada A."/>
            <person name="Yan M."/>
            <person name="Wang P."/>
            <person name="Xu J."/>
            <person name="Bruns T."/>
            <person name="Baldrian P."/>
            <person name="Vilgalys R."/>
            <person name="Dunand C."/>
            <person name="Henrissat B."/>
            <person name="Grigoriev I.V."/>
            <person name="Hibbett D."/>
            <person name="Nagy L.G."/>
            <person name="Martin F.M."/>
        </authorList>
    </citation>
    <scope>NUCLEOTIDE SEQUENCE</scope>
    <source>
        <strain evidence="5">UH-Tt-Lm1</strain>
    </source>
</reference>
<feature type="domain" description="Zn(2)-C6 fungal-type" evidence="4">
    <location>
        <begin position="21"/>
        <end position="65"/>
    </location>
</feature>
<evidence type="ECO:0000259" key="4">
    <source>
        <dbReference type="SMART" id="SM00066"/>
    </source>
</evidence>
<dbReference type="GO" id="GO:0001080">
    <property type="term" value="P:nitrogen catabolite activation of transcription from RNA polymerase II promoter"/>
    <property type="evidence" value="ECO:0007669"/>
    <property type="project" value="TreeGrafter"/>
</dbReference>
<dbReference type="SUPFAM" id="SSF57701">
    <property type="entry name" value="Zn2/Cys6 DNA-binding domain"/>
    <property type="match status" value="1"/>
</dbReference>
<feature type="region of interest" description="Disordered" evidence="3">
    <location>
        <begin position="563"/>
        <end position="582"/>
    </location>
</feature>
<sequence>MPSQSAQTYIHELAKTLPPPRKQNTACDACRSRKVKCNRIPGNDKHCLSKNYPCTHFVQQATAKKRSRGPRPPPRPTDGDLPIQPHRCVYPSISRETPITSVLAYIFSPPTSAITLSSPFDDWGVEAHKLVEEGFRKELALDLVEIYFQIVHTRFPLLNPDDFRNRFNEHTVSSDPLHPALVATVIAWGAKFAENTLFVADRQRNGGSKSLFAIALVDRARELAELLKVHRISSPEHVIIGLLLEPLQSHFHRFWLISSVQSLLNLQINHKSVMSGLQGDEHRGIMIFAWWMAVLADGYSSAYFRKKPMLDDDDYDIDFYTAAPISPPDPSDDTQRLASNREHLEVCGYYRANHALSRIARQISKLFWKPLIESDGIPLDTLQTVMDLLYEWKGSFLQDVGVSGGLKGDFIGAISACASDATYHVMWVIVFDAVDDFGIKEINDITRNHNHDLGPPQILPSIDDVKMRVFDEALRGASRIAGLRLDPAAMLAPCLHSGFLLARLGRPEVQSCVSGLQQYSYAYEEAAEQASEMARIYNAGGEELGHMAGVGAHGRLVSLSPSTPVSVMTNSSTNGPSGGAYL</sequence>
<name>A0A9P6H432_9AGAM</name>
<reference evidence="5" key="2">
    <citation type="submission" date="2020-11" db="EMBL/GenBank/DDBJ databases">
        <authorList>
            <consortium name="DOE Joint Genome Institute"/>
            <person name="Kuo A."/>
            <person name="Miyauchi S."/>
            <person name="Kiss E."/>
            <person name="Drula E."/>
            <person name="Kohler A."/>
            <person name="Sanchez-Garcia M."/>
            <person name="Andreopoulos B."/>
            <person name="Barry K.W."/>
            <person name="Bonito G."/>
            <person name="Buee M."/>
            <person name="Carver A."/>
            <person name="Chen C."/>
            <person name="Cichocki N."/>
            <person name="Clum A."/>
            <person name="Culley D."/>
            <person name="Crous P.W."/>
            <person name="Fauchery L."/>
            <person name="Girlanda M."/>
            <person name="Hayes R."/>
            <person name="Keri Z."/>
            <person name="Labutti K."/>
            <person name="Lipzen A."/>
            <person name="Lombard V."/>
            <person name="Magnuson J."/>
            <person name="Maillard F."/>
            <person name="Morin E."/>
            <person name="Murat C."/>
            <person name="Nolan M."/>
            <person name="Ohm R."/>
            <person name="Pangilinan J."/>
            <person name="Pereira M."/>
            <person name="Perotto S."/>
            <person name="Peter M."/>
            <person name="Riley R."/>
            <person name="Sitrit Y."/>
            <person name="Stielow B."/>
            <person name="Szollosi G."/>
            <person name="Zifcakova L."/>
            <person name="Stursova M."/>
            <person name="Spatafora J.W."/>
            <person name="Tedersoo L."/>
            <person name="Vaario L.-M."/>
            <person name="Yamada A."/>
            <person name="Yan M."/>
            <person name="Wang P."/>
            <person name="Xu J."/>
            <person name="Bruns T."/>
            <person name="Baldrian P."/>
            <person name="Vilgalys R."/>
            <person name="Henrissat B."/>
            <person name="Grigoriev I.V."/>
            <person name="Hibbett D."/>
            <person name="Nagy L.G."/>
            <person name="Martin F.M."/>
        </authorList>
    </citation>
    <scope>NUCLEOTIDE SEQUENCE</scope>
    <source>
        <strain evidence="5">UH-Tt-Lm1</strain>
    </source>
</reference>
<dbReference type="AlphaFoldDB" id="A0A9P6H432"/>
<keyword evidence="6" id="KW-1185">Reference proteome</keyword>
<evidence type="ECO:0000313" key="5">
    <source>
        <dbReference type="EMBL" id="KAF9778714.1"/>
    </source>
</evidence>
<feature type="region of interest" description="Disordered" evidence="3">
    <location>
        <begin position="60"/>
        <end position="84"/>
    </location>
</feature>
<dbReference type="InterPro" id="IPR036864">
    <property type="entry name" value="Zn2-C6_fun-type_DNA-bd_sf"/>
</dbReference>
<accession>A0A9P6H432</accession>
<dbReference type="InterPro" id="IPR007219">
    <property type="entry name" value="XnlR_reg_dom"/>
</dbReference>
<dbReference type="OrthoDB" id="2534600at2759"/>
<organism evidence="5 6">
    <name type="scientific">Thelephora terrestris</name>
    <dbReference type="NCBI Taxonomy" id="56493"/>
    <lineage>
        <taxon>Eukaryota</taxon>
        <taxon>Fungi</taxon>
        <taxon>Dikarya</taxon>
        <taxon>Basidiomycota</taxon>
        <taxon>Agaricomycotina</taxon>
        <taxon>Agaricomycetes</taxon>
        <taxon>Thelephorales</taxon>
        <taxon>Thelephoraceae</taxon>
        <taxon>Thelephora</taxon>
    </lineage>
</organism>
<protein>
    <recommendedName>
        <fullName evidence="4">Zn(2)-C6 fungal-type domain-containing protein</fullName>
    </recommendedName>
</protein>
<dbReference type="GO" id="GO:0005634">
    <property type="term" value="C:nucleus"/>
    <property type="evidence" value="ECO:0007669"/>
    <property type="project" value="TreeGrafter"/>
</dbReference>
<dbReference type="PANTHER" id="PTHR31668:SF4">
    <property type="entry name" value="TRANSCRIPTIONAL ACTIVATOR PROTEIN DAL81"/>
    <property type="match status" value="1"/>
</dbReference>
<dbReference type="CDD" id="cd00067">
    <property type="entry name" value="GAL4"/>
    <property type="match status" value="1"/>
</dbReference>
<dbReference type="Pfam" id="PF04082">
    <property type="entry name" value="Fungal_trans"/>
    <property type="match status" value="1"/>
</dbReference>
<dbReference type="GO" id="GO:0000981">
    <property type="term" value="F:DNA-binding transcription factor activity, RNA polymerase II-specific"/>
    <property type="evidence" value="ECO:0007669"/>
    <property type="project" value="InterPro"/>
</dbReference>
<evidence type="ECO:0000313" key="6">
    <source>
        <dbReference type="Proteomes" id="UP000736335"/>
    </source>
</evidence>
<evidence type="ECO:0000256" key="3">
    <source>
        <dbReference type="SAM" id="MobiDB-lite"/>
    </source>
</evidence>
<evidence type="ECO:0000256" key="1">
    <source>
        <dbReference type="ARBA" id="ARBA00022723"/>
    </source>
</evidence>
<keyword evidence="1" id="KW-0479">Metal-binding</keyword>